<protein>
    <submittedName>
        <fullName evidence="1">Uncharacterized protein</fullName>
    </submittedName>
</protein>
<gene>
    <name evidence="1" type="ORF">O0R41_06285</name>
</gene>
<comment type="caution">
    <text evidence="1">The sequence shown here is derived from an EMBL/GenBank/DDBJ whole genome shotgun (WGS) entry which is preliminary data.</text>
</comment>
<dbReference type="RefSeq" id="WP_317516241.1">
    <property type="nucleotide sequence ID" value="NZ_JAPTHD010000002.1"/>
</dbReference>
<accession>A0ABU3ZV28</accession>
<evidence type="ECO:0000313" key="1">
    <source>
        <dbReference type="EMBL" id="MDV5823202.1"/>
    </source>
</evidence>
<name>A0ABU3ZV28_9SPHN</name>
<dbReference type="EMBL" id="JAPTHD010000002">
    <property type="protein sequence ID" value="MDV5823202.1"/>
    <property type="molecule type" value="Genomic_DNA"/>
</dbReference>
<sequence length="55" mass="6166">MGLKSNLLCFFYLRSGTGNSYSRATAFETPVAAFIVENAYLNGETIRIDGELRMR</sequence>
<reference evidence="2" key="1">
    <citation type="journal article" date="2022" name="J Environ Chem Eng">
        <title>Biodegradation of petroleum oil using a constructed nonpathogenic and heavy metal-tolerant bacterial consortium isolated from marine sponges.</title>
        <authorList>
            <person name="Dechsakulwatana C."/>
            <person name="Rungsihiranrut A."/>
            <person name="Muangchinda C."/>
            <person name="Ningthoujam R."/>
            <person name="Klankeo P."/>
            <person name="Pinyakong O."/>
        </authorList>
    </citation>
    <scope>NUCLEOTIDE SEQUENCE [LARGE SCALE GENOMIC DNA]</scope>
    <source>
        <strain evidence="2">MO2-4</strain>
    </source>
</reference>
<organism evidence="1 2">
    <name type="scientific">Sphingobium naphthae</name>
    <dbReference type="NCBI Taxonomy" id="1886786"/>
    <lineage>
        <taxon>Bacteria</taxon>
        <taxon>Pseudomonadati</taxon>
        <taxon>Pseudomonadota</taxon>
        <taxon>Alphaproteobacteria</taxon>
        <taxon>Sphingomonadales</taxon>
        <taxon>Sphingomonadaceae</taxon>
        <taxon>Sphingobium</taxon>
    </lineage>
</organism>
<evidence type="ECO:0000313" key="2">
    <source>
        <dbReference type="Proteomes" id="UP001185984"/>
    </source>
</evidence>
<keyword evidence="2" id="KW-1185">Reference proteome</keyword>
<dbReference type="Proteomes" id="UP001185984">
    <property type="component" value="Unassembled WGS sequence"/>
</dbReference>
<proteinExistence type="predicted"/>